<evidence type="ECO:0000313" key="2">
    <source>
        <dbReference type="EMBL" id="VEL33315.1"/>
    </source>
</evidence>
<feature type="compositionally biased region" description="Acidic residues" evidence="1">
    <location>
        <begin position="800"/>
        <end position="809"/>
    </location>
</feature>
<reference evidence="2" key="1">
    <citation type="submission" date="2018-11" db="EMBL/GenBank/DDBJ databases">
        <authorList>
            <consortium name="Pathogen Informatics"/>
        </authorList>
    </citation>
    <scope>NUCLEOTIDE SEQUENCE</scope>
</reference>
<dbReference type="AlphaFoldDB" id="A0A448XC63"/>
<comment type="caution">
    <text evidence="2">The sequence shown here is derived from an EMBL/GenBank/DDBJ whole genome shotgun (WGS) entry which is preliminary data.</text>
</comment>
<name>A0A448XC63_9PLAT</name>
<feature type="compositionally biased region" description="Basic and acidic residues" evidence="1">
    <location>
        <begin position="810"/>
        <end position="819"/>
    </location>
</feature>
<accession>A0A448XC63</accession>
<dbReference type="Proteomes" id="UP000784294">
    <property type="component" value="Unassembled WGS sequence"/>
</dbReference>
<evidence type="ECO:0000313" key="3">
    <source>
        <dbReference type="Proteomes" id="UP000784294"/>
    </source>
</evidence>
<feature type="region of interest" description="Disordered" evidence="1">
    <location>
        <begin position="333"/>
        <end position="396"/>
    </location>
</feature>
<feature type="compositionally biased region" description="Polar residues" evidence="1">
    <location>
        <begin position="479"/>
        <end position="494"/>
    </location>
</feature>
<feature type="region of interest" description="Disordered" evidence="1">
    <location>
        <begin position="479"/>
        <end position="501"/>
    </location>
</feature>
<sequence length="959" mass="107515">MCGRLELIYTKGRKKNANKNKDLVEEIKVAQTISTGKAYFNQDDEVNETLDFSLLFLTALPGLKGEWPERLLLAQATSLLDEDMKATNLITQTTKSKTIWSQNRTQRLSEDIYSEEEEFHPTIVRPQMKKLPPTATNKVAEAIVEKFINEQNASDDEDDLFIEPSKEEKEVTNNRKISSLEKEVDRSRKPHFTRFDDQKSDVSIKVIERPISPSSNNRKVNLGYDIIREKPTMSMSTGVGVFEAQKAIEVKITKKQSEAPMLTEHTRRKFDTKFYESDVSIKRGEVTANESRSYQTYPEVNHKSGFKVQESDEEIVEWKKGSEGYQNVVFEDTSPEVEEEKAQQSRPILKESIPRKSSANKLFLKSDSSPSLSSAQSQLNKPQADTELPPTPTSLTPVSMAIIDLSAQSRHKNKTKDISLEGVSVNSESGEEHRWNLSPLPSSVTKENEYKDEKTTVVQCAEDRINSVKELPLKVNSASKLESSENDMQTSQFCSPEKDNSKYGESDWEEIGYSNVPPHFDTISCEDDTSPATIVRLTGSATEPLAAEEPARWSFVFGPSGEALPELKKHIMEPNFFATYQDYIESGRFVRDVQPEPTASMTILHKDPVTEAPGALVVVNSTIIPSSPISLPRQMRSGRLLHRQHIEIISSQLTRCATGSDITDPDDLIWRPVEREIPLEEMKAIASSKPILRRSSSALEYTADRASPLSTNTAEARIELVYQADPGVVRTPVIRSHGLTSTARSQLFGSLNSLLDAQRVIQIVRAKPHFKLPPRGDEEDEPRSGKLVHKNKPILHDAELTDEEDEYENVNDKTKREETDRDMDDAETASDTIDSENIPLFQTILRNSSQSGRMAPLRAYSLLDRGSNMQNEQPPCSDEKVFPLRTSPPPEWVDLEDGIISELASLGLDSESSLSSIMEDDEILDSWTGNSSLSDLYGDFVSVEKVLAANLKPVLTAKP</sequence>
<feature type="region of interest" description="Disordered" evidence="1">
    <location>
        <begin position="771"/>
        <end position="830"/>
    </location>
</feature>
<keyword evidence="3" id="KW-1185">Reference proteome</keyword>
<proteinExistence type="predicted"/>
<evidence type="ECO:0000256" key="1">
    <source>
        <dbReference type="SAM" id="MobiDB-lite"/>
    </source>
</evidence>
<organism evidence="2 3">
    <name type="scientific">Protopolystoma xenopodis</name>
    <dbReference type="NCBI Taxonomy" id="117903"/>
    <lineage>
        <taxon>Eukaryota</taxon>
        <taxon>Metazoa</taxon>
        <taxon>Spiralia</taxon>
        <taxon>Lophotrochozoa</taxon>
        <taxon>Platyhelminthes</taxon>
        <taxon>Monogenea</taxon>
        <taxon>Polyopisthocotylea</taxon>
        <taxon>Polystomatidea</taxon>
        <taxon>Polystomatidae</taxon>
        <taxon>Protopolystoma</taxon>
    </lineage>
</organism>
<dbReference type="EMBL" id="CAAALY010245566">
    <property type="protein sequence ID" value="VEL33315.1"/>
    <property type="molecule type" value="Genomic_DNA"/>
</dbReference>
<feature type="compositionally biased region" description="Low complexity" evidence="1">
    <location>
        <begin position="362"/>
        <end position="379"/>
    </location>
</feature>
<gene>
    <name evidence="2" type="ORF">PXEA_LOCUS26755</name>
</gene>
<feature type="compositionally biased region" description="Basic and acidic residues" evidence="1">
    <location>
        <begin position="340"/>
        <end position="354"/>
    </location>
</feature>
<protein>
    <submittedName>
        <fullName evidence="2">Uncharacterized protein</fullName>
    </submittedName>
</protein>
<feature type="region of interest" description="Disordered" evidence="1">
    <location>
        <begin position="430"/>
        <end position="451"/>
    </location>
</feature>